<dbReference type="InterPro" id="IPR020422">
    <property type="entry name" value="TYR_PHOSPHATASE_DUAL_dom"/>
</dbReference>
<evidence type="ECO:0000256" key="5">
    <source>
        <dbReference type="SAM" id="MobiDB-lite"/>
    </source>
</evidence>
<feature type="region of interest" description="Disordered" evidence="5">
    <location>
        <begin position="19"/>
        <end position="62"/>
    </location>
</feature>
<dbReference type="EMBL" id="RBNI01019440">
    <property type="protein sequence ID" value="RUO96850.1"/>
    <property type="molecule type" value="Genomic_DNA"/>
</dbReference>
<dbReference type="InterPro" id="IPR016130">
    <property type="entry name" value="Tyr_Pase_AS"/>
</dbReference>
<dbReference type="GO" id="GO:0005737">
    <property type="term" value="C:cytoplasm"/>
    <property type="evidence" value="ECO:0007669"/>
    <property type="project" value="TreeGrafter"/>
</dbReference>
<dbReference type="OrthoDB" id="2017893at2759"/>
<evidence type="ECO:0000256" key="2">
    <source>
        <dbReference type="ARBA" id="ARBA00013064"/>
    </source>
</evidence>
<dbReference type="PANTHER" id="PTHR10159:SF519">
    <property type="entry name" value="DUAL SPECIFICITY PROTEIN PHOSPHATASE MPK3"/>
    <property type="match status" value="1"/>
</dbReference>
<dbReference type="SUPFAM" id="SSF52799">
    <property type="entry name" value="(Phosphotyrosine protein) phosphatases II"/>
    <property type="match status" value="1"/>
</dbReference>
<dbReference type="AlphaFoldDB" id="A0A433A2G5"/>
<dbReference type="PANTHER" id="PTHR10159">
    <property type="entry name" value="DUAL SPECIFICITY PROTEIN PHOSPHATASE"/>
    <property type="match status" value="1"/>
</dbReference>
<feature type="compositionally biased region" description="Low complexity" evidence="5">
    <location>
        <begin position="343"/>
        <end position="364"/>
    </location>
</feature>
<evidence type="ECO:0000313" key="9">
    <source>
        <dbReference type="Proteomes" id="UP000268093"/>
    </source>
</evidence>
<feature type="region of interest" description="Disordered" evidence="5">
    <location>
        <begin position="85"/>
        <end position="133"/>
    </location>
</feature>
<dbReference type="GO" id="GO:0017017">
    <property type="term" value="F:MAP kinase tyrosine/serine/threonine phosphatase activity"/>
    <property type="evidence" value="ECO:0007669"/>
    <property type="project" value="TreeGrafter"/>
</dbReference>
<feature type="compositionally biased region" description="Basic and acidic residues" evidence="5">
    <location>
        <begin position="217"/>
        <end position="228"/>
    </location>
</feature>
<name>A0A433A2G5_9FUNG</name>
<dbReference type="InterPro" id="IPR000340">
    <property type="entry name" value="Dual-sp_phosphatase_cat-dom"/>
</dbReference>
<sequence length="854" mass="89431">MSSIHSKVPPTITTTMASTLSVGPSLSSPTSFPSADPAGLQTPFPSLTTSTPNPSTSFAASRKIRNMKNLSLVVAPARGAISAPASPALNHTNNGTAPQGTAAAGAGAGPSSLQSMTSFREQRRTSTPSSFYYHGGKVASSPTLSSVPSTPLTSVPIFTRRENNASNGLPTADPYKYEPVCILPMLYLGTEHNAANREVMSRLRVDYILNVAKEVQNPHEESDYYPDREEPEPMETEAEASSPTLSISSSASSSSSLSSFHSNMSSSSSYERPAEQDRMDVTTTRDDDDDDLDDPSKFVFNVLPPSNRNSLNLPFDGLAPPSTPGPSSTFFPEVPSTPISAYHPMSPSASSAPSLLISPQSPTTDTPPPPPPLARIHYKKLPWTHNQENLMTDFARAFAFIDEARDAGRSVLVHCQCGVSRSASLVIAYVMRARRMTLDQAYAFVKERSPWISPNMGLVYQLKDFEKAIGVGEWGRRASVSGFGARLAVRQGVPGAVARKEMEQARREAMEKAEVGNGKESEAVAELKREVLAHAEGLQESTGRKRSLHMRGAENALVAAGTARGTLMPVEESEGEEATNASGGDAKKRGNLKKKTSTGSLLGIFSSLSSKGLSKSSSTKEKGKDKDAIVPSPSSSSSILKALSVPPLFSLGQSSSSAPSLPTPGLLSPSSSLTTTTSTAPSTPINRDFFMGSAPTTPTSTTSSRKRHQRRPPSIGGSSPRLSSSSSASLASAITSIASSPARTPLFASASFLAGKAAAVGIVAVSAPSGSHDPMDMVIDPHDGFPYTESSVFSPTRITTPPVNMTSFSEVLSSILGSASVASGVAAATSVAVGVSGAAVVSAMAGREARVVEL</sequence>
<dbReference type="GO" id="GO:0033550">
    <property type="term" value="F:MAP kinase tyrosine phosphatase activity"/>
    <property type="evidence" value="ECO:0007669"/>
    <property type="project" value="TreeGrafter"/>
</dbReference>
<feature type="compositionally biased region" description="Low complexity" evidence="5">
    <location>
        <begin position="42"/>
        <end position="61"/>
    </location>
</feature>
<feature type="domain" description="Tyrosine specific protein phosphatases" evidence="7">
    <location>
        <begin position="392"/>
        <end position="450"/>
    </location>
</feature>
<accession>A0A433A2G5</accession>
<feature type="region of interest" description="Disordered" evidence="5">
    <location>
        <begin position="343"/>
        <end position="372"/>
    </location>
</feature>
<dbReference type="InterPro" id="IPR000387">
    <property type="entry name" value="Tyr_Pase_dom"/>
</dbReference>
<evidence type="ECO:0000313" key="8">
    <source>
        <dbReference type="EMBL" id="RUO96850.1"/>
    </source>
</evidence>
<protein>
    <recommendedName>
        <fullName evidence="2">protein-tyrosine-phosphatase</fullName>
        <ecNumber evidence="2">3.1.3.48</ecNumber>
    </recommendedName>
</protein>
<feature type="region of interest" description="Disordered" evidence="5">
    <location>
        <begin position="652"/>
        <end position="725"/>
    </location>
</feature>
<feature type="compositionally biased region" description="Basic and acidic residues" evidence="5">
    <location>
        <begin position="618"/>
        <end position="628"/>
    </location>
</feature>
<keyword evidence="9" id="KW-1185">Reference proteome</keyword>
<dbReference type="Proteomes" id="UP000268093">
    <property type="component" value="Unassembled WGS sequence"/>
</dbReference>
<feature type="compositionally biased region" description="Acidic residues" evidence="5">
    <location>
        <begin position="229"/>
        <end position="238"/>
    </location>
</feature>
<evidence type="ECO:0000256" key="1">
    <source>
        <dbReference type="ARBA" id="ARBA00008601"/>
    </source>
</evidence>
<feature type="compositionally biased region" description="Basic and acidic residues" evidence="5">
    <location>
        <begin position="272"/>
        <end position="285"/>
    </location>
</feature>
<feature type="compositionally biased region" description="Low complexity" evidence="5">
    <location>
        <begin position="239"/>
        <end position="269"/>
    </location>
</feature>
<feature type="compositionally biased region" description="Polar residues" evidence="5">
    <location>
        <begin position="111"/>
        <end position="130"/>
    </location>
</feature>
<evidence type="ECO:0000259" key="6">
    <source>
        <dbReference type="PROSITE" id="PS50054"/>
    </source>
</evidence>
<feature type="region of interest" description="Disordered" evidence="5">
    <location>
        <begin position="559"/>
        <end position="594"/>
    </location>
</feature>
<evidence type="ECO:0000259" key="7">
    <source>
        <dbReference type="PROSITE" id="PS50056"/>
    </source>
</evidence>
<proteinExistence type="inferred from homology"/>
<dbReference type="SMART" id="SM00195">
    <property type="entry name" value="DSPc"/>
    <property type="match status" value="1"/>
</dbReference>
<dbReference type="GO" id="GO:0008330">
    <property type="term" value="F:protein tyrosine/threonine phosphatase activity"/>
    <property type="evidence" value="ECO:0007669"/>
    <property type="project" value="TreeGrafter"/>
</dbReference>
<keyword evidence="4" id="KW-0904">Protein phosphatase</keyword>
<comment type="caution">
    <text evidence="8">The sequence shown here is derived from an EMBL/GenBank/DDBJ whole genome shotgun (WGS) entry which is preliminary data.</text>
</comment>
<evidence type="ECO:0000256" key="4">
    <source>
        <dbReference type="ARBA" id="ARBA00022912"/>
    </source>
</evidence>
<reference evidence="8 9" key="1">
    <citation type="journal article" date="2018" name="New Phytol.">
        <title>Phylogenomics of Endogonaceae and evolution of mycorrhizas within Mucoromycota.</title>
        <authorList>
            <person name="Chang Y."/>
            <person name="Desiro A."/>
            <person name="Na H."/>
            <person name="Sandor L."/>
            <person name="Lipzen A."/>
            <person name="Clum A."/>
            <person name="Barry K."/>
            <person name="Grigoriev I.V."/>
            <person name="Martin F.M."/>
            <person name="Stajich J.E."/>
            <person name="Smith M.E."/>
            <person name="Bonito G."/>
            <person name="Spatafora J.W."/>
        </authorList>
    </citation>
    <scope>NUCLEOTIDE SEQUENCE [LARGE SCALE GENOMIC DNA]</scope>
    <source>
        <strain evidence="8 9">GMNB39</strain>
    </source>
</reference>
<feature type="region of interest" description="Disordered" evidence="5">
    <location>
        <begin position="217"/>
        <end position="330"/>
    </location>
</feature>
<dbReference type="PROSITE" id="PS50054">
    <property type="entry name" value="TYR_PHOSPHATASE_DUAL"/>
    <property type="match status" value="1"/>
</dbReference>
<feature type="compositionally biased region" description="Low complexity" evidence="5">
    <location>
        <begin position="95"/>
        <end position="105"/>
    </location>
</feature>
<feature type="compositionally biased region" description="Low complexity" evidence="5">
    <location>
        <begin position="712"/>
        <end position="725"/>
    </location>
</feature>
<dbReference type="Gene3D" id="3.90.190.10">
    <property type="entry name" value="Protein tyrosine phosphatase superfamily"/>
    <property type="match status" value="2"/>
</dbReference>
<feature type="domain" description="Tyrosine-protein phosphatase" evidence="6">
    <location>
        <begin position="178"/>
        <end position="471"/>
    </location>
</feature>
<dbReference type="PROSITE" id="PS00383">
    <property type="entry name" value="TYR_PHOSPHATASE_1"/>
    <property type="match status" value="1"/>
</dbReference>
<keyword evidence="3" id="KW-0378">Hydrolase</keyword>
<dbReference type="GO" id="GO:0043409">
    <property type="term" value="P:negative regulation of MAPK cascade"/>
    <property type="evidence" value="ECO:0007669"/>
    <property type="project" value="TreeGrafter"/>
</dbReference>
<feature type="region of interest" description="Disordered" evidence="5">
    <location>
        <begin position="610"/>
        <end position="637"/>
    </location>
</feature>
<dbReference type="EC" id="3.1.3.48" evidence="2"/>
<dbReference type="Pfam" id="PF00782">
    <property type="entry name" value="DSPc"/>
    <property type="match status" value="1"/>
</dbReference>
<feature type="compositionally biased region" description="Polar residues" evidence="5">
    <location>
        <begin position="19"/>
        <end position="33"/>
    </location>
</feature>
<feature type="compositionally biased region" description="Low complexity" evidence="5">
    <location>
        <begin position="652"/>
        <end position="684"/>
    </location>
</feature>
<organism evidence="8 9">
    <name type="scientific">Jimgerdemannia flammicorona</name>
    <dbReference type="NCBI Taxonomy" id="994334"/>
    <lineage>
        <taxon>Eukaryota</taxon>
        <taxon>Fungi</taxon>
        <taxon>Fungi incertae sedis</taxon>
        <taxon>Mucoromycota</taxon>
        <taxon>Mucoromycotina</taxon>
        <taxon>Endogonomycetes</taxon>
        <taxon>Endogonales</taxon>
        <taxon>Endogonaceae</taxon>
        <taxon>Jimgerdemannia</taxon>
    </lineage>
</organism>
<comment type="similarity">
    <text evidence="1">Belongs to the protein-tyrosine phosphatase family. Non-receptor class dual specificity subfamily.</text>
</comment>
<gene>
    <name evidence="8" type="ORF">BC936DRAFT_141360</name>
</gene>
<dbReference type="PROSITE" id="PS50056">
    <property type="entry name" value="TYR_PHOSPHATASE_2"/>
    <property type="match status" value="1"/>
</dbReference>
<evidence type="ECO:0000256" key="3">
    <source>
        <dbReference type="ARBA" id="ARBA00022801"/>
    </source>
</evidence>
<dbReference type="InterPro" id="IPR029021">
    <property type="entry name" value="Prot-tyrosine_phosphatase-like"/>
</dbReference>